<dbReference type="InterPro" id="IPR011990">
    <property type="entry name" value="TPR-like_helical_dom_sf"/>
</dbReference>
<keyword evidence="3" id="KW-1185">Reference proteome</keyword>
<name>A0A835J8R3_9ROSI</name>
<gene>
    <name evidence="2" type="ORF">SADUNF_Sadunf16G0150900</name>
</gene>
<dbReference type="GO" id="GO:0003729">
    <property type="term" value="F:mRNA binding"/>
    <property type="evidence" value="ECO:0007669"/>
    <property type="project" value="InterPro"/>
</dbReference>
<comment type="similarity">
    <text evidence="1">Belongs to the PPR family. P subfamily.</text>
</comment>
<dbReference type="Proteomes" id="UP000657918">
    <property type="component" value="Chromosome 16"/>
</dbReference>
<proteinExistence type="inferred from homology"/>
<organism evidence="2 3">
    <name type="scientific">Salix dunnii</name>
    <dbReference type="NCBI Taxonomy" id="1413687"/>
    <lineage>
        <taxon>Eukaryota</taxon>
        <taxon>Viridiplantae</taxon>
        <taxon>Streptophyta</taxon>
        <taxon>Embryophyta</taxon>
        <taxon>Tracheophyta</taxon>
        <taxon>Spermatophyta</taxon>
        <taxon>Magnoliopsida</taxon>
        <taxon>eudicotyledons</taxon>
        <taxon>Gunneridae</taxon>
        <taxon>Pentapetalae</taxon>
        <taxon>rosids</taxon>
        <taxon>fabids</taxon>
        <taxon>Malpighiales</taxon>
        <taxon>Salicaceae</taxon>
        <taxon>Saliceae</taxon>
        <taxon>Salix</taxon>
    </lineage>
</organism>
<dbReference type="Gene3D" id="1.25.40.10">
    <property type="entry name" value="Tetratricopeptide repeat domain"/>
    <property type="match status" value="1"/>
</dbReference>
<comment type="caution">
    <text evidence="2">The sequence shown here is derived from an EMBL/GenBank/DDBJ whole genome shotgun (WGS) entry which is preliminary data.</text>
</comment>
<accession>A0A835J8R3</accession>
<protein>
    <submittedName>
        <fullName evidence="2">Uncharacterized protein</fullName>
    </submittedName>
</protein>
<evidence type="ECO:0000313" key="2">
    <source>
        <dbReference type="EMBL" id="KAF9665700.1"/>
    </source>
</evidence>
<dbReference type="AlphaFoldDB" id="A0A835J8R3"/>
<dbReference type="OrthoDB" id="185373at2759"/>
<evidence type="ECO:0000313" key="3">
    <source>
        <dbReference type="Proteomes" id="UP000657918"/>
    </source>
</evidence>
<evidence type="ECO:0000256" key="1">
    <source>
        <dbReference type="ARBA" id="ARBA00007626"/>
    </source>
</evidence>
<dbReference type="PANTHER" id="PTHR47874:SF6">
    <property type="entry name" value="PENTATRICOPEPTIDE REPEAT-CONTAINING PROTEIN"/>
    <property type="match status" value="1"/>
</dbReference>
<sequence>MSYLGIECDIVTYNTVSDGYGRAKMLEGMENTLTDMIESTGSSAPDLFTFNSITGAHGISGQQDKMEKCKTGHTMKASESSDIILARYAFLQLHYQGRAFPGVRRNSVFSTQWLYMLQYWMNTASCLT</sequence>
<dbReference type="EMBL" id="JADGMS010000016">
    <property type="protein sequence ID" value="KAF9665700.1"/>
    <property type="molecule type" value="Genomic_DNA"/>
</dbReference>
<dbReference type="PANTHER" id="PTHR47874">
    <property type="entry name" value="EXPRESSED PROTEIN"/>
    <property type="match status" value="1"/>
</dbReference>
<dbReference type="InterPro" id="IPR044179">
    <property type="entry name" value="PPR5-like"/>
</dbReference>
<reference evidence="2 3" key="1">
    <citation type="submission" date="2020-10" db="EMBL/GenBank/DDBJ databases">
        <title>Plant Genome Project.</title>
        <authorList>
            <person name="Zhang R.-G."/>
        </authorList>
    </citation>
    <scope>NUCLEOTIDE SEQUENCE [LARGE SCALE GENOMIC DNA]</scope>
    <source>
        <strain evidence="2">FAFU-HL-1</strain>
        <tissue evidence="2">Leaf</tissue>
    </source>
</reference>